<gene>
    <name evidence="6 8" type="primary">smrB</name>
    <name evidence="8" type="ORF">RI845_05365</name>
</gene>
<dbReference type="RefSeq" id="WP_348388719.1">
    <property type="nucleotide sequence ID" value="NZ_CP134146.1"/>
</dbReference>
<dbReference type="PROSITE" id="PS50828">
    <property type="entry name" value="SMR"/>
    <property type="match status" value="1"/>
</dbReference>
<keyword evidence="1 6" id="KW-0540">Nuclease</keyword>
<comment type="similarity">
    <text evidence="6">Belongs to the SmrB family.</text>
</comment>
<dbReference type="NCBIfam" id="NF003432">
    <property type="entry name" value="PRK04946.1"/>
    <property type="match status" value="1"/>
</dbReference>
<evidence type="ECO:0000313" key="8">
    <source>
        <dbReference type="EMBL" id="WNC69577.1"/>
    </source>
</evidence>
<dbReference type="SUPFAM" id="SSF160443">
    <property type="entry name" value="SMR domain-like"/>
    <property type="match status" value="1"/>
</dbReference>
<protein>
    <recommendedName>
        <fullName evidence="6">Ribosome rescue factor SmrB</fullName>
        <ecNumber evidence="6">3.1.-.-</ecNumber>
    </recommendedName>
</protein>
<dbReference type="HAMAP" id="MF_01042">
    <property type="entry name" value="SmrB"/>
    <property type="match status" value="1"/>
</dbReference>
<feature type="domain" description="Smr" evidence="7">
    <location>
        <begin position="99"/>
        <end position="174"/>
    </location>
</feature>
<accession>A0ABY9TLG1</accession>
<keyword evidence="5 6" id="KW-0694">RNA-binding</keyword>
<evidence type="ECO:0000256" key="1">
    <source>
        <dbReference type="ARBA" id="ARBA00022722"/>
    </source>
</evidence>
<keyword evidence="4 6" id="KW-0378">Hydrolase</keyword>
<dbReference type="InterPro" id="IPR002625">
    <property type="entry name" value="Smr_dom"/>
</dbReference>
<evidence type="ECO:0000256" key="2">
    <source>
        <dbReference type="ARBA" id="ARBA00022730"/>
    </source>
</evidence>
<evidence type="ECO:0000256" key="3">
    <source>
        <dbReference type="ARBA" id="ARBA00022759"/>
    </source>
</evidence>
<dbReference type="Pfam" id="PF01713">
    <property type="entry name" value="Smr"/>
    <property type="match status" value="1"/>
</dbReference>
<evidence type="ECO:0000313" key="9">
    <source>
        <dbReference type="Proteomes" id="UP001248581"/>
    </source>
</evidence>
<name>A0ABY9TLG1_9GAMM</name>
<evidence type="ECO:0000256" key="4">
    <source>
        <dbReference type="ARBA" id="ARBA00022801"/>
    </source>
</evidence>
<comment type="function">
    <text evidence="6">Acts as a ribosome collision sensor. Detects stalled/collided disomes (pairs of ribosomes where the leading ribosome is stalled and a second ribosome has collided with it) and endonucleolytically cleaves mRNA at the 5' boundary of the stalled ribosome. Stalled/collided disomes form a new interface (primarily via the 30S subunits) that binds SmrB. Cleaved mRNA becomes available for tmRNA ligation, leading to ribosomal subunit dissociation and rescue of stalled ribosomes.</text>
</comment>
<proteinExistence type="inferred from homology"/>
<dbReference type="EC" id="3.1.-.-" evidence="6"/>
<comment type="subunit">
    <text evidence="6">Associates with collided ribosomes, but not with correctly translating polysomes.</text>
</comment>
<dbReference type="Proteomes" id="UP001248581">
    <property type="component" value="Chromosome"/>
</dbReference>
<evidence type="ECO:0000256" key="6">
    <source>
        <dbReference type="HAMAP-Rule" id="MF_01042"/>
    </source>
</evidence>
<dbReference type="EMBL" id="CP134146">
    <property type="protein sequence ID" value="WNC69577.1"/>
    <property type="molecule type" value="Genomic_DNA"/>
</dbReference>
<keyword evidence="3 6" id="KW-0255">Endonuclease</keyword>
<dbReference type="Gene3D" id="3.30.1370.110">
    <property type="match status" value="1"/>
</dbReference>
<dbReference type="InterPro" id="IPR036063">
    <property type="entry name" value="Smr_dom_sf"/>
</dbReference>
<keyword evidence="9" id="KW-1185">Reference proteome</keyword>
<evidence type="ECO:0000256" key="5">
    <source>
        <dbReference type="ARBA" id="ARBA00022884"/>
    </source>
</evidence>
<dbReference type="GO" id="GO:0004519">
    <property type="term" value="F:endonuclease activity"/>
    <property type="evidence" value="ECO:0007669"/>
    <property type="project" value="UniProtKB-KW"/>
</dbReference>
<reference evidence="9" key="1">
    <citation type="submission" date="2023-09" db="EMBL/GenBank/DDBJ databases">
        <authorList>
            <person name="Li S."/>
            <person name="Li X."/>
            <person name="Zhang C."/>
            <person name="Zhao Z."/>
        </authorList>
    </citation>
    <scope>NUCLEOTIDE SEQUENCE [LARGE SCALE GENOMIC DNA]</scope>
    <source>
        <strain evidence="9">SQ345</strain>
    </source>
</reference>
<organism evidence="8 9">
    <name type="scientific">Thalassotalea nanhaiensis</name>
    <dbReference type="NCBI Taxonomy" id="3065648"/>
    <lineage>
        <taxon>Bacteria</taxon>
        <taxon>Pseudomonadati</taxon>
        <taxon>Pseudomonadota</taxon>
        <taxon>Gammaproteobacteria</taxon>
        <taxon>Alteromonadales</taxon>
        <taxon>Colwelliaceae</taxon>
        <taxon>Thalassotalea</taxon>
    </lineage>
</organism>
<dbReference type="PANTHER" id="PTHR35562:SF1">
    <property type="entry name" value="UPF0115 PROTEIN YFCN"/>
    <property type="match status" value="1"/>
</dbReference>
<evidence type="ECO:0000259" key="7">
    <source>
        <dbReference type="PROSITE" id="PS50828"/>
    </source>
</evidence>
<dbReference type="InterPro" id="IPR022990">
    <property type="entry name" value="SmrB-like"/>
</dbReference>
<keyword evidence="2 6" id="KW-0699">rRNA-binding</keyword>
<sequence length="183" mass="20885">MAMKFKDALNENEKNIFKEAIGKVKPIKQDTIHPQTLVSKKKSIQQKQKKEFEKQQFFFSDEFEPNLETKGPMKYVKEGVDAFEAKLLRRGEYTPELILDLHGLKQQESKQEIAALLAACIKQHVNCACIIHGIGNRVLKTKVPHWLVQHPDVMAFHQAPLEYGGDGALLVLIDLKDDLFCKS</sequence>
<dbReference type="SMART" id="SM00463">
    <property type="entry name" value="SMR"/>
    <property type="match status" value="1"/>
</dbReference>
<dbReference type="PANTHER" id="PTHR35562">
    <property type="entry name" value="DNA ENDONUCLEASE SMRA-RELATED"/>
    <property type="match status" value="1"/>
</dbReference>